<protein>
    <submittedName>
        <fullName evidence="1">Uncharacterized protein</fullName>
    </submittedName>
</protein>
<sequence>MEPLEAIIGVPEVFEAVKSLKKIILGVGTEPFVLPSVEEAECRGIVAIFEKKVGSLNVKQYRTEDKSTIGFVEIGAFANIAQIPDGFVILLHARADNLTEVEPSRMKLK</sequence>
<dbReference type="EMBL" id="PDUG01000009">
    <property type="protein sequence ID" value="PIC13976.1"/>
    <property type="molecule type" value="Genomic_DNA"/>
</dbReference>
<name>A0A2G5SGJ0_9PELO</name>
<reference evidence="2" key="1">
    <citation type="submission" date="2017-10" db="EMBL/GenBank/DDBJ databases">
        <title>Rapid genome shrinkage in a self-fertile nematode reveals novel sperm competition proteins.</title>
        <authorList>
            <person name="Yin D."/>
            <person name="Schwarz E.M."/>
            <person name="Thomas C.G."/>
            <person name="Felde R.L."/>
            <person name="Korf I.F."/>
            <person name="Cutter A.D."/>
            <person name="Schartner C.M."/>
            <person name="Ralston E.J."/>
            <person name="Meyer B.J."/>
            <person name="Haag E.S."/>
        </authorList>
    </citation>
    <scope>NUCLEOTIDE SEQUENCE [LARGE SCALE GENOMIC DNA]</scope>
    <source>
        <strain evidence="2">JU1422</strain>
    </source>
</reference>
<organism evidence="1 2">
    <name type="scientific">Caenorhabditis nigoni</name>
    <dbReference type="NCBI Taxonomy" id="1611254"/>
    <lineage>
        <taxon>Eukaryota</taxon>
        <taxon>Metazoa</taxon>
        <taxon>Ecdysozoa</taxon>
        <taxon>Nematoda</taxon>
        <taxon>Chromadorea</taxon>
        <taxon>Rhabditida</taxon>
        <taxon>Rhabditina</taxon>
        <taxon>Rhabditomorpha</taxon>
        <taxon>Rhabditoidea</taxon>
        <taxon>Rhabditidae</taxon>
        <taxon>Peloderinae</taxon>
        <taxon>Caenorhabditis</taxon>
    </lineage>
</organism>
<keyword evidence="2" id="KW-1185">Reference proteome</keyword>
<accession>A0A2G5SGJ0</accession>
<evidence type="ECO:0000313" key="2">
    <source>
        <dbReference type="Proteomes" id="UP000230233"/>
    </source>
</evidence>
<gene>
    <name evidence="1" type="ORF">B9Z55_027315</name>
</gene>
<evidence type="ECO:0000313" key="1">
    <source>
        <dbReference type="EMBL" id="PIC13976.1"/>
    </source>
</evidence>
<proteinExistence type="predicted"/>
<dbReference type="AlphaFoldDB" id="A0A2G5SGJ0"/>
<comment type="caution">
    <text evidence="1">The sequence shown here is derived from an EMBL/GenBank/DDBJ whole genome shotgun (WGS) entry which is preliminary data.</text>
</comment>
<dbReference type="OrthoDB" id="6752799at2759"/>
<dbReference type="STRING" id="1611254.A0A2G5SGJ0"/>
<dbReference type="Proteomes" id="UP000230233">
    <property type="component" value="Unassembled WGS sequence"/>
</dbReference>